<evidence type="ECO:0000313" key="2">
    <source>
        <dbReference type="Proteomes" id="UP000188320"/>
    </source>
</evidence>
<name>A0A1R1PJU4_ZANCU</name>
<dbReference type="AlphaFoldDB" id="A0A1R1PJU4"/>
<accession>A0A1R1PJU4</accession>
<proteinExistence type="predicted"/>
<reference evidence="2" key="1">
    <citation type="submission" date="2017-01" db="EMBL/GenBank/DDBJ databases">
        <authorList>
            <person name="Wang Y."/>
            <person name="White M."/>
            <person name="Kvist S."/>
            <person name="Moncalvo J.-M."/>
        </authorList>
    </citation>
    <scope>NUCLEOTIDE SEQUENCE [LARGE SCALE GENOMIC DNA]</scope>
    <source>
        <strain evidence="2">COL-18-3</strain>
    </source>
</reference>
<comment type="caution">
    <text evidence="1">The sequence shown here is derived from an EMBL/GenBank/DDBJ whole genome shotgun (WGS) entry which is preliminary data.</text>
</comment>
<protein>
    <submittedName>
        <fullName evidence="1">Uncharacterized protein</fullName>
    </submittedName>
</protein>
<dbReference type="EMBL" id="LSSK01000949">
    <property type="protein sequence ID" value="OMH81234.1"/>
    <property type="molecule type" value="Genomic_DNA"/>
</dbReference>
<organism evidence="1 2">
    <name type="scientific">Zancudomyces culisetae</name>
    <name type="common">Gut fungus</name>
    <name type="synonym">Smittium culisetae</name>
    <dbReference type="NCBI Taxonomy" id="1213189"/>
    <lineage>
        <taxon>Eukaryota</taxon>
        <taxon>Fungi</taxon>
        <taxon>Fungi incertae sedis</taxon>
        <taxon>Zoopagomycota</taxon>
        <taxon>Kickxellomycotina</taxon>
        <taxon>Harpellomycetes</taxon>
        <taxon>Harpellales</taxon>
        <taxon>Legeriomycetaceae</taxon>
        <taxon>Zancudomyces</taxon>
    </lineage>
</organism>
<sequence length="125" mass="14295">MSRFLPIITIITIYYHKHLLITSYSDISDIRNTFPNNFKLLLSTTTIFSRDGGFTDSSADRNSTLPSFAIFQFTDALTTSYFLQIYGPAFTPPSSFHTSFSPSKSPRVYFYLFVTSFQQINAKQN</sequence>
<gene>
    <name evidence="1" type="ORF">AX774_g5320</name>
</gene>
<dbReference type="Proteomes" id="UP000188320">
    <property type="component" value="Unassembled WGS sequence"/>
</dbReference>
<keyword evidence="2" id="KW-1185">Reference proteome</keyword>
<evidence type="ECO:0000313" key="1">
    <source>
        <dbReference type="EMBL" id="OMH81234.1"/>
    </source>
</evidence>